<keyword evidence="2" id="KW-1185">Reference proteome</keyword>
<organism evidence="1 2">
    <name type="scientific">Pelagibius litoralis</name>
    <dbReference type="NCBI Taxonomy" id="374515"/>
    <lineage>
        <taxon>Bacteria</taxon>
        <taxon>Pseudomonadati</taxon>
        <taxon>Pseudomonadota</taxon>
        <taxon>Alphaproteobacteria</taxon>
        <taxon>Rhodospirillales</taxon>
        <taxon>Rhodovibrionaceae</taxon>
        <taxon>Pelagibius</taxon>
    </lineage>
</organism>
<dbReference type="EMBL" id="JAAQPH010000006">
    <property type="protein sequence ID" value="NIA68965.1"/>
    <property type="molecule type" value="Genomic_DNA"/>
</dbReference>
<accession>A0A967C4Z6</accession>
<comment type="caution">
    <text evidence="1">The sequence shown here is derived from an EMBL/GenBank/DDBJ whole genome shotgun (WGS) entry which is preliminary data.</text>
</comment>
<sequence>MINTTKPLTRWPNDEIAALLGDAVEKRDLTTAVVKDLIRQGRLRFVVADVGHPLQAIPLGDCYDFWKRDVADHLCDKPEGCSLGGFRGAYFYVASEWDDGSAVPLVLLIKYH</sequence>
<evidence type="ECO:0000313" key="1">
    <source>
        <dbReference type="EMBL" id="NIA68965.1"/>
    </source>
</evidence>
<name>A0A967C4Z6_9PROT</name>
<protein>
    <submittedName>
        <fullName evidence="1">Uncharacterized protein</fullName>
    </submittedName>
</protein>
<dbReference type="Proteomes" id="UP000761264">
    <property type="component" value="Unassembled WGS sequence"/>
</dbReference>
<dbReference type="AlphaFoldDB" id="A0A967C4Z6"/>
<reference evidence="1" key="1">
    <citation type="submission" date="2020-03" db="EMBL/GenBank/DDBJ databases">
        <title>Genome of Pelagibius litoralis DSM 21314T.</title>
        <authorList>
            <person name="Wang G."/>
        </authorList>
    </citation>
    <scope>NUCLEOTIDE SEQUENCE</scope>
    <source>
        <strain evidence="1">DSM 21314</strain>
    </source>
</reference>
<proteinExistence type="predicted"/>
<evidence type="ECO:0000313" key="2">
    <source>
        <dbReference type="Proteomes" id="UP000761264"/>
    </source>
</evidence>
<dbReference type="RefSeq" id="WP_167224071.1">
    <property type="nucleotide sequence ID" value="NZ_JAAQPH010000006.1"/>
</dbReference>
<gene>
    <name evidence="1" type="ORF">HBA54_10205</name>
</gene>